<sequence>MQPLPERIDKDFVEVKVARKKREGNESKCHGHILNALSDRLYDLYTNMKSAKEIWNALHCKYKAEEKVNNLRAVKIELPEPFQVGVIIAKLPPSWKCYRKMILHKSEDYSLEEIQKNLRIEEESHSRDKIVEEFNTGKANADQGKFKNNKKGACFVCGKYGHYARDYGFRKKQNEEANVNATEEEIIAVMSEICVVQ</sequence>
<proteinExistence type="predicted"/>
<dbReference type="GO" id="GO:0003676">
    <property type="term" value="F:nucleic acid binding"/>
    <property type="evidence" value="ECO:0007669"/>
    <property type="project" value="InterPro"/>
</dbReference>
<reference evidence="1" key="2">
    <citation type="submission" date="2023-02" db="EMBL/GenBank/DDBJ databases">
        <authorList>
            <person name="Swenson N.G."/>
            <person name="Wegrzyn J.L."/>
            <person name="Mcevoy S.L."/>
        </authorList>
    </citation>
    <scope>NUCLEOTIDE SEQUENCE</scope>
    <source>
        <strain evidence="1">91603</strain>
        <tissue evidence="1">Leaf</tissue>
    </source>
</reference>
<dbReference type="PANTHER" id="PTHR47592">
    <property type="entry name" value="PBF68 PROTEIN"/>
    <property type="match status" value="1"/>
</dbReference>
<reference evidence="1" key="1">
    <citation type="journal article" date="2022" name="Plant J.">
        <title>Strategies of tolerance reflected in two North American maple genomes.</title>
        <authorList>
            <person name="McEvoy S.L."/>
            <person name="Sezen U.U."/>
            <person name="Trouern-Trend A."/>
            <person name="McMahon S.M."/>
            <person name="Schaberg P.G."/>
            <person name="Yang J."/>
            <person name="Wegrzyn J.L."/>
            <person name="Swenson N.G."/>
        </authorList>
    </citation>
    <scope>NUCLEOTIDE SEQUENCE</scope>
    <source>
        <strain evidence="1">91603</strain>
    </source>
</reference>
<dbReference type="InterPro" id="IPR036875">
    <property type="entry name" value="Znf_CCHC_sf"/>
</dbReference>
<protein>
    <recommendedName>
        <fullName evidence="3">CCHC-type domain-containing protein</fullName>
    </recommendedName>
</protein>
<evidence type="ECO:0000313" key="2">
    <source>
        <dbReference type="Proteomes" id="UP001064489"/>
    </source>
</evidence>
<dbReference type="PANTHER" id="PTHR47592:SF31">
    <property type="entry name" value="ZINC FINGER, CCHC-TYPE-RELATED"/>
    <property type="match status" value="1"/>
</dbReference>
<gene>
    <name evidence="1" type="ORF">LWI28_000659</name>
</gene>
<dbReference type="GO" id="GO:0008270">
    <property type="term" value="F:zinc ion binding"/>
    <property type="evidence" value="ECO:0007669"/>
    <property type="project" value="InterPro"/>
</dbReference>
<dbReference type="Pfam" id="PF14223">
    <property type="entry name" value="Retrotran_gag_2"/>
    <property type="match status" value="1"/>
</dbReference>
<dbReference type="SUPFAM" id="SSF57756">
    <property type="entry name" value="Retrovirus zinc finger-like domains"/>
    <property type="match status" value="1"/>
</dbReference>
<comment type="caution">
    <text evidence="1">The sequence shown here is derived from an EMBL/GenBank/DDBJ whole genome shotgun (WGS) entry which is preliminary data.</text>
</comment>
<accession>A0AAD5NHF3</accession>
<dbReference type="EMBL" id="JAJSOW010000106">
    <property type="protein sequence ID" value="KAI9159654.1"/>
    <property type="molecule type" value="Genomic_DNA"/>
</dbReference>
<dbReference type="Proteomes" id="UP001064489">
    <property type="component" value="Chromosome 2"/>
</dbReference>
<name>A0AAD5NHF3_ACENE</name>
<keyword evidence="2" id="KW-1185">Reference proteome</keyword>
<evidence type="ECO:0008006" key="3">
    <source>
        <dbReference type="Google" id="ProtNLM"/>
    </source>
</evidence>
<organism evidence="1 2">
    <name type="scientific">Acer negundo</name>
    <name type="common">Box elder</name>
    <dbReference type="NCBI Taxonomy" id="4023"/>
    <lineage>
        <taxon>Eukaryota</taxon>
        <taxon>Viridiplantae</taxon>
        <taxon>Streptophyta</taxon>
        <taxon>Embryophyta</taxon>
        <taxon>Tracheophyta</taxon>
        <taxon>Spermatophyta</taxon>
        <taxon>Magnoliopsida</taxon>
        <taxon>eudicotyledons</taxon>
        <taxon>Gunneridae</taxon>
        <taxon>Pentapetalae</taxon>
        <taxon>rosids</taxon>
        <taxon>malvids</taxon>
        <taxon>Sapindales</taxon>
        <taxon>Sapindaceae</taxon>
        <taxon>Hippocastanoideae</taxon>
        <taxon>Acereae</taxon>
        <taxon>Acer</taxon>
    </lineage>
</organism>
<dbReference type="AlphaFoldDB" id="A0AAD5NHF3"/>
<evidence type="ECO:0000313" key="1">
    <source>
        <dbReference type="EMBL" id="KAI9159654.1"/>
    </source>
</evidence>